<proteinExistence type="predicted"/>
<reference evidence="1 2" key="1">
    <citation type="journal article" date="2021" name="Front. Genet.">
        <title>Chromosome-Level Genome Assembly Reveals Significant Gene Expansion in the Toll and IMD Signaling Pathways of Dendrolimus kikuchii.</title>
        <authorList>
            <person name="Zhou J."/>
            <person name="Wu P."/>
            <person name="Xiong Z."/>
            <person name="Liu N."/>
            <person name="Zhao N."/>
            <person name="Ji M."/>
            <person name="Qiu Y."/>
            <person name="Yang B."/>
        </authorList>
    </citation>
    <scope>NUCLEOTIDE SEQUENCE [LARGE SCALE GENOMIC DNA]</scope>
    <source>
        <strain evidence="1">Ann1</strain>
    </source>
</reference>
<name>A0ACC1DEC0_9NEOP</name>
<dbReference type="Proteomes" id="UP000824533">
    <property type="component" value="Linkage Group LG03"/>
</dbReference>
<keyword evidence="2" id="KW-1185">Reference proteome</keyword>
<protein>
    <submittedName>
        <fullName evidence="1">Uncharacterized protein</fullName>
    </submittedName>
</protein>
<gene>
    <name evidence="1" type="ORF">K1T71_001663</name>
</gene>
<accession>A0ACC1DEC0</accession>
<evidence type="ECO:0000313" key="1">
    <source>
        <dbReference type="EMBL" id="KAJ0182294.1"/>
    </source>
</evidence>
<sequence>MKENSTYALCIMAGNETDDGVQVLRVLDDHKYELDEEKLRKILLQPSVKDCPVAVVSVAGTYRTGKSFLLDFFLRYCKATPYDRENNKWLGSENETLEGFKWRGGSEKATNGIQLWPEPIHMTLPSGKKVVVILMDTQGTFDSQSTVKDCSTIFALSTLLSSVQIYNIVGNIKEYDLQHLELFTRYGILAQDDNDTPFQVLQFLVRDWMSPYEHPYGVAGGNVLLDKRLEVHENQHPDLRTLREHIRSCFEKVTCFLMPHPGFSIANPTFRGHLADLQPEFKEGLKELVPQIFETYLTQRIINGAELKARDLYDYFKTYTSIFSGNALPEPVTILQATSAVTLVLASRDANETYEKYMDDEFGTDKPSSTTGALKDKHIIAIETATEIFNTKKQLDPEAAQKELTRLREDWAARLLQFIALNKAKVESAINKAKAKYDKIVYRNKSLEAICLHPVDLEIDHKDAFQAALKIFDEKRAQNLGNDPEREQLVKELQENLAKLQRMNDQNNNSFVNEAVNLYNEHMNKAFGHGNCMATELFDAKHSEGLEKAVQYFVSKRNRYQKRENDNYINLLNQKIQDQCVKLRTGNNNANKTAIQTALYAYNNYISSIWMPQFACMHPDDLQEEHENAMERAIDELNNCRESNDDIEDSAKNQLIKRLRSRYNELRDSNQAANTAAVDAAFGEYRRQMDSKCGPSLLSILVVPWVIKVLALMPDYHQKSKSEAMRVFKNKRRPSNKSSDQYLRDLESRISDAFESYKDPIKSLAREVGIPVD</sequence>
<comment type="caution">
    <text evidence="1">The sequence shown here is derived from an EMBL/GenBank/DDBJ whole genome shotgun (WGS) entry which is preliminary data.</text>
</comment>
<evidence type="ECO:0000313" key="2">
    <source>
        <dbReference type="Proteomes" id="UP000824533"/>
    </source>
</evidence>
<organism evidence="1 2">
    <name type="scientific">Dendrolimus kikuchii</name>
    <dbReference type="NCBI Taxonomy" id="765133"/>
    <lineage>
        <taxon>Eukaryota</taxon>
        <taxon>Metazoa</taxon>
        <taxon>Ecdysozoa</taxon>
        <taxon>Arthropoda</taxon>
        <taxon>Hexapoda</taxon>
        <taxon>Insecta</taxon>
        <taxon>Pterygota</taxon>
        <taxon>Neoptera</taxon>
        <taxon>Endopterygota</taxon>
        <taxon>Lepidoptera</taxon>
        <taxon>Glossata</taxon>
        <taxon>Ditrysia</taxon>
        <taxon>Bombycoidea</taxon>
        <taxon>Lasiocampidae</taxon>
        <taxon>Dendrolimus</taxon>
    </lineage>
</organism>
<dbReference type="EMBL" id="CM034389">
    <property type="protein sequence ID" value="KAJ0182294.1"/>
    <property type="molecule type" value="Genomic_DNA"/>
</dbReference>